<evidence type="ECO:0000256" key="1">
    <source>
        <dbReference type="ARBA" id="ARBA00023242"/>
    </source>
</evidence>
<evidence type="ECO:0000313" key="4">
    <source>
        <dbReference type="Proteomes" id="UP000801864"/>
    </source>
</evidence>
<evidence type="ECO:0000313" key="3">
    <source>
        <dbReference type="EMBL" id="KAF3067521.1"/>
    </source>
</evidence>
<dbReference type="EMBL" id="QLNT01000015">
    <property type="protein sequence ID" value="KAF3067521.1"/>
    <property type="molecule type" value="Genomic_DNA"/>
</dbReference>
<dbReference type="PANTHER" id="PTHR38111:SF11">
    <property type="entry name" value="TRANSCRIPTION FACTOR DOMAIN-CONTAINING PROTEIN-RELATED"/>
    <property type="match status" value="1"/>
</dbReference>
<proteinExistence type="predicted"/>
<dbReference type="GO" id="GO:0008270">
    <property type="term" value="F:zinc ion binding"/>
    <property type="evidence" value="ECO:0007669"/>
    <property type="project" value="InterPro"/>
</dbReference>
<evidence type="ECO:0000259" key="2">
    <source>
        <dbReference type="PROSITE" id="PS50048"/>
    </source>
</evidence>
<dbReference type="InterPro" id="IPR036864">
    <property type="entry name" value="Zn2-C6_fun-type_DNA-bd_sf"/>
</dbReference>
<dbReference type="Pfam" id="PF11951">
    <property type="entry name" value="Fungal_trans_2"/>
    <property type="match status" value="1"/>
</dbReference>
<dbReference type="Pfam" id="PF00172">
    <property type="entry name" value="Zn_clus"/>
    <property type="match status" value="1"/>
</dbReference>
<reference evidence="3 4" key="1">
    <citation type="submission" date="2018-06" db="EMBL/GenBank/DDBJ databases">
        <title>Genome analysis of cellulolytic fungus Trichoderma lentiforme CFAM-422.</title>
        <authorList>
            <person name="Steindorff A.S."/>
            <person name="Formighieri E.F."/>
            <person name="Midorikawa G.E.O."/>
            <person name="Tamietti M.S."/>
            <person name="Ramos E.Z."/>
            <person name="Silva A.S."/>
            <person name="Bon E.P.S."/>
            <person name="Mendes T.D."/>
            <person name="Damaso M.C.T."/>
            <person name="Favaro L.C.L."/>
        </authorList>
    </citation>
    <scope>NUCLEOTIDE SEQUENCE [LARGE SCALE GENOMIC DNA]</scope>
    <source>
        <strain evidence="3 4">CFAM-422</strain>
    </source>
</reference>
<dbReference type="AlphaFoldDB" id="A0A9P4XC49"/>
<dbReference type="InterPro" id="IPR053178">
    <property type="entry name" value="Osmoadaptation_assoc"/>
</dbReference>
<keyword evidence="4" id="KW-1185">Reference proteome</keyword>
<dbReference type="InterPro" id="IPR021858">
    <property type="entry name" value="Fun_TF"/>
</dbReference>
<sequence>MPRGPGQSRRCMACRHLKKKCDLQLPRCSLCRHRCVECVYDQGPSFVHSQAPKGRGHNATRTKITEGLLILMIQALRRPVTTKSKQPLDIVLSDTLTEAAFEAKCLGLFWESFLPFGRSIPETTISCASSGWTLLAQDLYLHEPILRNALIAFALANVGKRDDKQWMRDAGLRIYGKALCRMRGALLNPLQVNYDGILVATKIMSLFEMFHGDDRQDEAAQARAWVDHVKGGVAIFLGRGPKGCASGVSHRMFCDGRAIMVLPSIYTRKESILSSPAWKQVPWSLEPKSATDNLVDILVDIPTFLEKLDDLQDETDVEKKRKLQEALLQTCWKYDRGLLAWFISFSPNKVADNFEYEPDAEISMEDIARTHTLNLYWTTCLILYNAMHRIAVSPTELPARIDPLICCRNIVRSLPIFLKKNSGLWCLSIVLFPVGMALRFLSAEKDSDEYSRIRYFIDHEVQGFHLGQFLNSSRRNASALLLHNSK</sequence>
<dbReference type="GO" id="GO:0000981">
    <property type="term" value="F:DNA-binding transcription factor activity, RNA polymerase II-specific"/>
    <property type="evidence" value="ECO:0007669"/>
    <property type="project" value="InterPro"/>
</dbReference>
<comment type="caution">
    <text evidence="3">The sequence shown here is derived from an EMBL/GenBank/DDBJ whole genome shotgun (WGS) entry which is preliminary data.</text>
</comment>
<dbReference type="PROSITE" id="PS50048">
    <property type="entry name" value="ZN2_CY6_FUNGAL_2"/>
    <property type="match status" value="1"/>
</dbReference>
<organism evidence="3 4">
    <name type="scientific">Trichoderma lentiforme</name>
    <dbReference type="NCBI Taxonomy" id="1567552"/>
    <lineage>
        <taxon>Eukaryota</taxon>
        <taxon>Fungi</taxon>
        <taxon>Dikarya</taxon>
        <taxon>Ascomycota</taxon>
        <taxon>Pezizomycotina</taxon>
        <taxon>Sordariomycetes</taxon>
        <taxon>Hypocreomycetidae</taxon>
        <taxon>Hypocreales</taxon>
        <taxon>Hypocreaceae</taxon>
        <taxon>Trichoderma</taxon>
    </lineage>
</organism>
<dbReference type="Gene3D" id="4.10.240.10">
    <property type="entry name" value="Zn(2)-C6 fungal-type DNA-binding domain"/>
    <property type="match status" value="1"/>
</dbReference>
<dbReference type="SUPFAM" id="SSF57701">
    <property type="entry name" value="Zn2/Cys6 DNA-binding domain"/>
    <property type="match status" value="1"/>
</dbReference>
<keyword evidence="1" id="KW-0539">Nucleus</keyword>
<dbReference type="CDD" id="cd00067">
    <property type="entry name" value="GAL4"/>
    <property type="match status" value="1"/>
</dbReference>
<protein>
    <recommendedName>
        <fullName evidence="2">Zn(2)-C6 fungal-type domain-containing protein</fullName>
    </recommendedName>
</protein>
<accession>A0A9P4XC49</accession>
<dbReference type="PANTHER" id="PTHR38111">
    <property type="entry name" value="ZN(2)-C6 FUNGAL-TYPE DOMAIN-CONTAINING PROTEIN-RELATED"/>
    <property type="match status" value="1"/>
</dbReference>
<feature type="domain" description="Zn(2)-C6 fungal-type" evidence="2">
    <location>
        <begin position="10"/>
        <end position="40"/>
    </location>
</feature>
<name>A0A9P4XC49_9HYPO</name>
<dbReference type="Proteomes" id="UP000801864">
    <property type="component" value="Unassembled WGS sequence"/>
</dbReference>
<dbReference type="InterPro" id="IPR001138">
    <property type="entry name" value="Zn2Cys6_DnaBD"/>
</dbReference>
<gene>
    <name evidence="3" type="ORF">CFAM422_008711</name>
</gene>